<feature type="repeat" description="ANK" evidence="3">
    <location>
        <begin position="585"/>
        <end position="617"/>
    </location>
</feature>
<evidence type="ECO:0000256" key="1">
    <source>
        <dbReference type="ARBA" id="ARBA00022737"/>
    </source>
</evidence>
<feature type="repeat" description="ANK" evidence="3">
    <location>
        <begin position="48"/>
        <end position="80"/>
    </location>
</feature>
<organism evidence="4 5">
    <name type="scientific">Nasonia vitripennis</name>
    <name type="common">Parasitic wasp</name>
    <dbReference type="NCBI Taxonomy" id="7425"/>
    <lineage>
        <taxon>Eukaryota</taxon>
        <taxon>Metazoa</taxon>
        <taxon>Ecdysozoa</taxon>
        <taxon>Arthropoda</taxon>
        <taxon>Hexapoda</taxon>
        <taxon>Insecta</taxon>
        <taxon>Pterygota</taxon>
        <taxon>Neoptera</taxon>
        <taxon>Endopterygota</taxon>
        <taxon>Hymenoptera</taxon>
        <taxon>Apocrita</taxon>
        <taxon>Proctotrupomorpha</taxon>
        <taxon>Chalcidoidea</taxon>
        <taxon>Pteromalidae</taxon>
        <taxon>Pteromalinae</taxon>
        <taxon>Nasonia</taxon>
    </lineage>
</organism>
<evidence type="ECO:0000313" key="5">
    <source>
        <dbReference type="Proteomes" id="UP000002358"/>
    </source>
</evidence>
<protein>
    <submittedName>
        <fullName evidence="4">Uncharacterized protein</fullName>
    </submittedName>
</protein>
<keyword evidence="2 3" id="KW-0040">ANK repeat</keyword>
<feature type="repeat" description="ANK" evidence="3">
    <location>
        <begin position="189"/>
        <end position="222"/>
    </location>
</feature>
<dbReference type="KEGG" id="nvi:107982181"/>
<dbReference type="Pfam" id="PF13637">
    <property type="entry name" value="Ank_4"/>
    <property type="match status" value="1"/>
</dbReference>
<sequence length="833" mass="94195">MGPKFCEQKLRLFHRACKQNILDDIRRYVKQGYPVNSHADSSLGEKFSGYTPLHFAVENRDEETVIYLLENDSDITERNADCLTPVHLAYYIEATDLISTIFKHSTSFKTYENVVDRSGLTTFHICCALGIPVLNQFINNEVNVNCSVSLLADKDCGFTPLHFAVRNGSIEDVSLLFENYANPHITCEGGLSLLHIASEGSDSSAIVELLLLYETDMKIKDNKGRTALHSAVEHQRLNIIKVLIKRGASIHERDLQNQTPFDLAVKSRQYAAVDTMLTLCKSSFETPISFSDIFDFDEFCGVSSEAKMSHIKTSSEQDSKRHSYTALHFAVQEKREDIMIYLLENGADISAKGDNGWTPVHQAYYNNDSFEQLIYTLFKHSVVNTFVNVADDTGLTHFHICFTMNYIPTSSLQEFLNSGTDINCATSLLSETDPGFTPLHFAIKRDSMLNVKFLLDHGADHSLRCGRGLTPLQLAIELQQLDCINLLLEAGADFMIRDRRNRLLLHSEFYRNGHNGIVKILLDKIPKDQNYADDRGLTLLHMATWCRRLDIVESLLAQNCCPNGRIIAINETSGETSAVDMHDLTGLTPLHIALSKGDSWSVNELLLAGADINAEDNEGRSTIASFHDYTSIDNDDDDDDDDYDYDDDDDDDTIKNFSTNHLVIELQIANHLKKMEVAGLYVSDKVKNDFIEGHKKIQWVRERAISDRVCAAELEKLQQTRIDGCGGENLRSILYKAEEQIVWLIKNKKLATQLNPERLEDLVREFPLYGVMIKSQVNKGLRKIPRDQKARDSLTGLTGISLPELCSRHIFKHLMNEHLENLIDANLKRLKKC</sequence>
<evidence type="ECO:0000256" key="2">
    <source>
        <dbReference type="ARBA" id="ARBA00023043"/>
    </source>
</evidence>
<dbReference type="SMART" id="SM00248">
    <property type="entry name" value="ANK"/>
    <property type="match status" value="15"/>
</dbReference>
<evidence type="ECO:0000313" key="4">
    <source>
        <dbReference type="EnsemblMetazoa" id="XP_016845417"/>
    </source>
</evidence>
<dbReference type="Pfam" id="PF12796">
    <property type="entry name" value="Ank_2"/>
    <property type="match status" value="4"/>
</dbReference>
<accession>A0A7M7M829</accession>
<feature type="repeat" description="ANK" evidence="3">
    <location>
        <begin position="467"/>
        <end position="499"/>
    </location>
</feature>
<dbReference type="InParanoid" id="A0A7M7M829"/>
<dbReference type="SUPFAM" id="SSF48403">
    <property type="entry name" value="Ankyrin repeat"/>
    <property type="match status" value="2"/>
</dbReference>
<dbReference type="PANTHER" id="PTHR24198">
    <property type="entry name" value="ANKYRIN REPEAT AND PROTEIN KINASE DOMAIN-CONTAINING PROTEIN"/>
    <property type="match status" value="1"/>
</dbReference>
<name>A0A7M7M829_NASVI</name>
<feature type="repeat" description="ANK" evidence="3">
    <location>
        <begin position="434"/>
        <end position="466"/>
    </location>
</feature>
<dbReference type="Proteomes" id="UP000002358">
    <property type="component" value="Chromosome 4"/>
</dbReference>
<gene>
    <name evidence="4" type="primary">107982181</name>
</gene>
<feature type="repeat" description="ANK" evidence="3">
    <location>
        <begin position="156"/>
        <end position="188"/>
    </location>
</feature>
<dbReference type="AlphaFoldDB" id="A0A7M7M829"/>
<dbReference type="OrthoDB" id="19174at2759"/>
<dbReference type="SMR" id="A0A7M7M829"/>
<proteinExistence type="predicted"/>
<dbReference type="InterPro" id="IPR002110">
    <property type="entry name" value="Ankyrin_rpt"/>
</dbReference>
<dbReference type="EnsemblMetazoa" id="XM_016989929">
    <property type="protein sequence ID" value="XP_016845418"/>
    <property type="gene ID" value="LOC107982181"/>
</dbReference>
<dbReference type="Pfam" id="PF13857">
    <property type="entry name" value="Ank_5"/>
    <property type="match status" value="1"/>
</dbReference>
<feature type="repeat" description="ANK" evidence="3">
    <location>
        <begin position="223"/>
        <end position="255"/>
    </location>
</feature>
<dbReference type="EnsemblMetazoa" id="XM_016989928">
    <property type="protein sequence ID" value="XP_016845417"/>
    <property type="gene ID" value="LOC107982181"/>
</dbReference>
<dbReference type="InterPro" id="IPR036770">
    <property type="entry name" value="Ankyrin_rpt-contain_sf"/>
</dbReference>
<reference evidence="4" key="1">
    <citation type="submission" date="2021-01" db="UniProtKB">
        <authorList>
            <consortium name="EnsemblMetazoa"/>
        </authorList>
    </citation>
    <scope>IDENTIFICATION</scope>
</reference>
<dbReference type="Gene3D" id="1.25.40.20">
    <property type="entry name" value="Ankyrin repeat-containing domain"/>
    <property type="match status" value="3"/>
</dbReference>
<evidence type="ECO:0000256" key="3">
    <source>
        <dbReference type="PROSITE-ProRule" id="PRU00023"/>
    </source>
</evidence>
<keyword evidence="1" id="KW-0677">Repeat</keyword>
<dbReference type="PROSITE" id="PS50297">
    <property type="entry name" value="ANK_REP_REGION"/>
    <property type="match status" value="7"/>
</dbReference>
<dbReference type="PROSITE" id="PS50088">
    <property type="entry name" value="ANK_REPEAT"/>
    <property type="match status" value="8"/>
</dbReference>
<dbReference type="PANTHER" id="PTHR24198:SF165">
    <property type="entry name" value="ANKYRIN REPEAT-CONTAINING PROTEIN-RELATED"/>
    <property type="match status" value="1"/>
</dbReference>
<feature type="repeat" description="ANK" evidence="3">
    <location>
        <begin position="322"/>
        <end position="354"/>
    </location>
</feature>
<keyword evidence="5" id="KW-1185">Reference proteome</keyword>
<dbReference type="PRINTS" id="PR01415">
    <property type="entry name" value="ANKYRIN"/>
</dbReference>
<dbReference type="Pfam" id="PF00023">
    <property type="entry name" value="Ank"/>
    <property type="match status" value="1"/>
</dbReference>